<dbReference type="GO" id="GO:0003824">
    <property type="term" value="F:catalytic activity"/>
    <property type="evidence" value="ECO:0007669"/>
    <property type="project" value="InterPro"/>
</dbReference>
<accession>A0A0G1DIC3</accession>
<dbReference type="EMBL" id="LCEJ01000019">
    <property type="protein sequence ID" value="KKS70576.1"/>
    <property type="molecule type" value="Genomic_DNA"/>
</dbReference>
<name>A0A0G1DIC3_9BACT</name>
<dbReference type="SUPFAM" id="SSF51621">
    <property type="entry name" value="Phosphoenolpyruvate/pyruvate domain"/>
    <property type="match status" value="1"/>
</dbReference>
<dbReference type="InterPro" id="IPR015813">
    <property type="entry name" value="Pyrv/PenolPyrv_kinase-like_dom"/>
</dbReference>
<dbReference type="InterPro" id="IPR040442">
    <property type="entry name" value="Pyrv_kinase-like_dom_sf"/>
</dbReference>
<sequence>MTNILPIKFISESDQPEYGVTAYNLSRLERAGFPIAPGFAVCPPEIIFQTVLEHFKTASREVFQQRLAIVKSKIGKIPLSPELDKVLGRGKGWYLKGGIFKTKKELWQALFNIWLNHAYARIWQEGFNSGLLSSLTSQLIFLVEKQIVPGSAFFDPNLGEVIIKASGLNPESQKLIGKLVIEGNKKLFLPYIYEFISIKGKILLVGLAPFTQTLPVSKTEDIVIPQNIQKKAVKSAVKVFFNLSSGFSIPGMDLDGVLIEAERVLDLRQTDRRVNFENLVFKLAESALSFTTKPVIYRLPDILDGDIDGALRLIHQKSLLDLACDAFLFVRNKKNLLNVELGIPGLRSADELVRIKQELAARGINRKGTLRFWQEVFVPENLINLEDYLAVGIDGVILNLDRLQLHLGGYKVTEGEFYRKQVAALVKFIGPAFKILHKARIHVLAKGELCIYPDILDCLIEGGVWGIVANTEIEAESLPEHLNWSERRMVAKRFA</sequence>
<protein>
    <submittedName>
        <fullName evidence="1">Phosphoenolpyruvate synthase</fullName>
    </submittedName>
</protein>
<reference evidence="1 2" key="1">
    <citation type="journal article" date="2015" name="Nature">
        <title>rRNA introns, odd ribosomes, and small enigmatic genomes across a large radiation of phyla.</title>
        <authorList>
            <person name="Brown C.T."/>
            <person name="Hug L.A."/>
            <person name="Thomas B.C."/>
            <person name="Sharon I."/>
            <person name="Castelle C.J."/>
            <person name="Singh A."/>
            <person name="Wilkins M.J."/>
            <person name="Williams K.H."/>
            <person name="Banfield J.F."/>
        </authorList>
    </citation>
    <scope>NUCLEOTIDE SEQUENCE [LARGE SCALE GENOMIC DNA]</scope>
</reference>
<keyword evidence="1" id="KW-0670">Pyruvate</keyword>
<gene>
    <name evidence="1" type="ORF">UV41_C0019G0008</name>
</gene>
<proteinExistence type="predicted"/>
<evidence type="ECO:0000313" key="2">
    <source>
        <dbReference type="Proteomes" id="UP000034785"/>
    </source>
</evidence>
<dbReference type="AlphaFoldDB" id="A0A0G1DIC3"/>
<dbReference type="Gene3D" id="3.20.20.60">
    <property type="entry name" value="Phosphoenolpyruvate-binding domains"/>
    <property type="match status" value="1"/>
</dbReference>
<evidence type="ECO:0000313" key="1">
    <source>
        <dbReference type="EMBL" id="KKS70576.1"/>
    </source>
</evidence>
<dbReference type="Proteomes" id="UP000034785">
    <property type="component" value="Unassembled WGS sequence"/>
</dbReference>
<comment type="caution">
    <text evidence="1">The sequence shown here is derived from an EMBL/GenBank/DDBJ whole genome shotgun (WGS) entry which is preliminary data.</text>
</comment>
<organism evidence="1 2">
    <name type="scientific">Candidatus Daviesbacteria bacterium GW2011_GWA2_42_7</name>
    <dbReference type="NCBI Taxonomy" id="1618425"/>
    <lineage>
        <taxon>Bacteria</taxon>
        <taxon>Candidatus Daviesiibacteriota</taxon>
    </lineage>
</organism>